<dbReference type="Pfam" id="PF12937">
    <property type="entry name" value="F-box-like"/>
    <property type="match status" value="1"/>
</dbReference>
<dbReference type="InterPro" id="IPR001810">
    <property type="entry name" value="F-box_dom"/>
</dbReference>
<keyword evidence="3" id="KW-1185">Reference proteome</keyword>
<dbReference type="SMART" id="SM00256">
    <property type="entry name" value="FBOX"/>
    <property type="match status" value="1"/>
</dbReference>
<dbReference type="Pfam" id="PF08268">
    <property type="entry name" value="FBA_3"/>
    <property type="match status" value="1"/>
</dbReference>
<dbReference type="InterPro" id="IPR013187">
    <property type="entry name" value="F-box-assoc_dom_typ3"/>
</dbReference>
<sequence length="397" mass="45557">MSDYLGKRKMSNYLPPEIITLILRRLPVKSAVKCTAVCKTWHALIKHPSFISNHLHQAVSLRDDLLLLRFTRDKKEFYQLRRDNDAFEEYKQFHVPFECGGFGVFRIAGTCNGLICLADIWSNSCNLILWNPSIHKHFTLPKIDFTYILPDETFLGFGFDSASGDYKVLVVVAQDYDEDLTEVWLFSLNRNSWTRLGEVCPKHSCGGVREAAFVRGVLHWPGFLHRRFFSNMILAFDLSTEKFHVMNYPKTLVQFVPQMSLIKYEESIAVVTSGSAEDFDDKQLELWVMKEYGVDSSWTMVLHCIDENGKFVFDASLHHVFGVRKNGEVLLTVYGKDNEKELATLNLNCHQQEHKQQLKCLIGKGNGLYDVFVGSYLESLVLLDKGEKDIEGQSESE</sequence>
<dbReference type="SUPFAM" id="SSF81383">
    <property type="entry name" value="F-box domain"/>
    <property type="match status" value="1"/>
</dbReference>
<dbReference type="PROSITE" id="PS50181">
    <property type="entry name" value="FBOX"/>
    <property type="match status" value="1"/>
</dbReference>
<dbReference type="PANTHER" id="PTHR31672">
    <property type="entry name" value="BNACNNG10540D PROTEIN"/>
    <property type="match status" value="1"/>
</dbReference>
<dbReference type="NCBIfam" id="TIGR01640">
    <property type="entry name" value="F_box_assoc_1"/>
    <property type="match status" value="1"/>
</dbReference>
<protein>
    <recommendedName>
        <fullName evidence="1">F-box domain-containing protein</fullName>
    </recommendedName>
</protein>
<gene>
    <name evidence="2" type="ORF">DM860_012078</name>
</gene>
<dbReference type="InterPro" id="IPR017451">
    <property type="entry name" value="F-box-assoc_interact_dom"/>
</dbReference>
<dbReference type="EMBL" id="NQVE01000175">
    <property type="protein sequence ID" value="RAL42295.1"/>
    <property type="molecule type" value="Genomic_DNA"/>
</dbReference>
<accession>A0A328D986</accession>
<evidence type="ECO:0000259" key="1">
    <source>
        <dbReference type="PROSITE" id="PS50181"/>
    </source>
</evidence>
<dbReference type="PANTHER" id="PTHR31672:SF10">
    <property type="entry name" value="F-BOX DOMAIN-CONTAINING PROTEIN"/>
    <property type="match status" value="1"/>
</dbReference>
<dbReference type="SUPFAM" id="SSF50965">
    <property type="entry name" value="Galactose oxidase, central domain"/>
    <property type="match status" value="1"/>
</dbReference>
<dbReference type="InterPro" id="IPR050796">
    <property type="entry name" value="SCF_F-box_component"/>
</dbReference>
<comment type="caution">
    <text evidence="2">The sequence shown here is derived from an EMBL/GenBank/DDBJ whole genome shotgun (WGS) entry which is preliminary data.</text>
</comment>
<organism evidence="2 3">
    <name type="scientific">Cuscuta australis</name>
    <dbReference type="NCBI Taxonomy" id="267555"/>
    <lineage>
        <taxon>Eukaryota</taxon>
        <taxon>Viridiplantae</taxon>
        <taxon>Streptophyta</taxon>
        <taxon>Embryophyta</taxon>
        <taxon>Tracheophyta</taxon>
        <taxon>Spermatophyta</taxon>
        <taxon>Magnoliopsida</taxon>
        <taxon>eudicotyledons</taxon>
        <taxon>Gunneridae</taxon>
        <taxon>Pentapetalae</taxon>
        <taxon>asterids</taxon>
        <taxon>lamiids</taxon>
        <taxon>Solanales</taxon>
        <taxon>Convolvulaceae</taxon>
        <taxon>Cuscuteae</taxon>
        <taxon>Cuscuta</taxon>
        <taxon>Cuscuta subgen. Grammica</taxon>
        <taxon>Cuscuta sect. Cleistogrammica</taxon>
    </lineage>
</organism>
<feature type="domain" description="F-box" evidence="1">
    <location>
        <begin position="8"/>
        <end position="54"/>
    </location>
</feature>
<dbReference type="AlphaFoldDB" id="A0A328D986"/>
<evidence type="ECO:0000313" key="2">
    <source>
        <dbReference type="EMBL" id="RAL42295.1"/>
    </source>
</evidence>
<dbReference type="InterPro" id="IPR011043">
    <property type="entry name" value="Gal_Oxase/kelch_b-propeller"/>
</dbReference>
<dbReference type="InterPro" id="IPR036047">
    <property type="entry name" value="F-box-like_dom_sf"/>
</dbReference>
<name>A0A328D986_9ASTE</name>
<dbReference type="Gene3D" id="1.20.1280.50">
    <property type="match status" value="1"/>
</dbReference>
<proteinExistence type="predicted"/>
<reference evidence="2 3" key="1">
    <citation type="submission" date="2018-06" db="EMBL/GenBank/DDBJ databases">
        <title>The Genome of Cuscuta australis (Dodder) Provides Insight into the Evolution of Plant Parasitism.</title>
        <authorList>
            <person name="Liu H."/>
        </authorList>
    </citation>
    <scope>NUCLEOTIDE SEQUENCE [LARGE SCALE GENOMIC DNA]</scope>
    <source>
        <strain evidence="3">cv. Yunnan</strain>
        <tissue evidence="2">Vines</tissue>
    </source>
</reference>
<dbReference type="CDD" id="cd22157">
    <property type="entry name" value="F-box_AtFBW1-like"/>
    <property type="match status" value="1"/>
</dbReference>
<dbReference type="Proteomes" id="UP000249390">
    <property type="component" value="Unassembled WGS sequence"/>
</dbReference>
<evidence type="ECO:0000313" key="3">
    <source>
        <dbReference type="Proteomes" id="UP000249390"/>
    </source>
</evidence>